<feature type="domain" description="RCK C-terminal" evidence="9">
    <location>
        <begin position="287"/>
        <end position="369"/>
    </location>
</feature>
<dbReference type="InterPro" id="IPR006037">
    <property type="entry name" value="RCK_C"/>
</dbReference>
<gene>
    <name evidence="8" type="primary">yidE</name>
    <name evidence="10" type="ORF">EATG_04046</name>
</gene>
<evidence type="ECO:0000313" key="11">
    <source>
        <dbReference type="Proteomes" id="UP000243401"/>
    </source>
</evidence>
<keyword evidence="2 8" id="KW-0813">Transport</keyword>
<dbReference type="InterPro" id="IPR023018">
    <property type="entry name" value="Transpt_YidE_put"/>
</dbReference>
<dbReference type="Proteomes" id="UP000243401">
    <property type="component" value="Unassembled WGS sequence"/>
</dbReference>
<evidence type="ECO:0000256" key="4">
    <source>
        <dbReference type="ARBA" id="ARBA00022692"/>
    </source>
</evidence>
<feature type="transmembrane region" description="Helical" evidence="8">
    <location>
        <begin position="538"/>
        <end position="560"/>
    </location>
</feature>
<evidence type="ECO:0000313" key="10">
    <source>
        <dbReference type="EMBL" id="OSL44152.1"/>
    </source>
</evidence>
<dbReference type="NCBIfam" id="NF003007">
    <property type="entry name" value="PRK03818.1"/>
    <property type="match status" value="1"/>
</dbReference>
<keyword evidence="5" id="KW-0677">Repeat</keyword>
<feature type="transmembrane region" description="Helical" evidence="8">
    <location>
        <begin position="475"/>
        <end position="497"/>
    </location>
</feature>
<dbReference type="PANTHER" id="PTHR30445">
    <property type="entry name" value="K(+)_H(+) ANTIPORTER SUBUNIT KHTT"/>
    <property type="match status" value="1"/>
</dbReference>
<organism evidence="10 11">
    <name type="scientific">Escherichia coli H605</name>
    <dbReference type="NCBI Taxonomy" id="656410"/>
    <lineage>
        <taxon>Bacteria</taxon>
        <taxon>Pseudomonadati</taxon>
        <taxon>Pseudomonadota</taxon>
        <taxon>Gammaproteobacteria</taxon>
        <taxon>Enterobacterales</taxon>
        <taxon>Enterobacteriaceae</taxon>
        <taxon>Escherichia</taxon>
    </lineage>
</organism>
<dbReference type="InterPro" id="IPR050144">
    <property type="entry name" value="AAE_transporter"/>
</dbReference>
<feature type="transmembrane region" description="Helical" evidence="8">
    <location>
        <begin position="379"/>
        <end position="399"/>
    </location>
</feature>
<accession>A0AAJ3NV06</accession>
<name>A0AAJ3NV06_ECOLX</name>
<feature type="transmembrane region" description="Helical" evidence="8">
    <location>
        <begin position="37"/>
        <end position="55"/>
    </location>
</feature>
<dbReference type="EMBL" id="ADJX01000012">
    <property type="protein sequence ID" value="OSL44152.1"/>
    <property type="molecule type" value="Genomic_DNA"/>
</dbReference>
<comment type="caution">
    <text evidence="10">The sequence shown here is derived from an EMBL/GenBank/DDBJ whole genome shotgun (WGS) entry which is preliminary data.</text>
</comment>
<feature type="transmembrane region" description="Helical" evidence="8">
    <location>
        <begin position="75"/>
        <end position="94"/>
    </location>
</feature>
<sequence length="561" mass="60016">MLFQEKWTMSDIALTVSILALVAVVGLFIGNVKFRGIGLGIGGVLFGGIIVGHFVSQAGMTLSSDMLHVIQEFGLILFVYTIGIQVGPGFFASLRVSGLRLNLFAVLIVIIGGLVTAILHKLFDIPLPVVLGIFSGAVTNTPALGAGQQILRDLGTPMEMVDQMGMSYAMAYPFGICGILFTMWMLRVIFRVNVETEAQQHESTRTNGGALIRTINIRVENPNLHNLAIKDVPILNGDKVICSRLKREETLKVPSPDTIIQLGDLLHLVGQPADLHNAQLVIGQEVDTSLSTKGTDLRVERVVVTNENVLGKRIRDLHFKERYDVVISRLNRAGVELVASGDISLQFGDILNLVGRPSAIDAVANVLGNAQQKLQQVQMLPVFIGIGLGVLLGSIPVFVPGFPAALKLGLAGGPLIMALILGRIGSIGKLYWFMPPSANLALRELGIVLFLSVVGLKSGGNFVDTLVNGEGLSWIGYGALITAVPLITVGILARMLAKMNYLSMCGMLAGSMTDPPALAFANNLHPTSGAAALSYATVYPLVMFLRIITPQLLAVLFWSIG</sequence>
<evidence type="ECO:0000256" key="2">
    <source>
        <dbReference type="ARBA" id="ARBA00022448"/>
    </source>
</evidence>
<evidence type="ECO:0000256" key="7">
    <source>
        <dbReference type="ARBA" id="ARBA00023136"/>
    </source>
</evidence>
<dbReference type="Gene3D" id="3.30.70.1450">
    <property type="entry name" value="Regulator of K+ conductance, C-terminal domain"/>
    <property type="match status" value="2"/>
</dbReference>
<evidence type="ECO:0000256" key="3">
    <source>
        <dbReference type="ARBA" id="ARBA00022475"/>
    </source>
</evidence>
<feature type="domain" description="RCK C-terminal" evidence="9">
    <location>
        <begin position="199"/>
        <end position="284"/>
    </location>
</feature>
<feature type="transmembrane region" description="Helical" evidence="8">
    <location>
        <begin position="445"/>
        <end position="463"/>
    </location>
</feature>
<feature type="transmembrane region" description="Helical" evidence="8">
    <location>
        <begin position="12"/>
        <end position="30"/>
    </location>
</feature>
<dbReference type="PANTHER" id="PTHR30445:SF3">
    <property type="entry name" value="TRANSPORT PROTEIN YIDE-RELATED"/>
    <property type="match status" value="1"/>
</dbReference>
<evidence type="ECO:0000259" key="9">
    <source>
        <dbReference type="PROSITE" id="PS51202"/>
    </source>
</evidence>
<feature type="transmembrane region" description="Helical" evidence="8">
    <location>
        <begin position="101"/>
        <end position="123"/>
    </location>
</feature>
<keyword evidence="4 8" id="KW-0812">Transmembrane</keyword>
<evidence type="ECO:0000256" key="6">
    <source>
        <dbReference type="ARBA" id="ARBA00022989"/>
    </source>
</evidence>
<dbReference type="NCBIfam" id="TIGR01625">
    <property type="entry name" value="YidE_YbjL_dupl"/>
    <property type="match status" value="2"/>
</dbReference>
<reference evidence="10 11" key="1">
    <citation type="submission" date="2010-04" db="EMBL/GenBank/DDBJ databases">
        <title>The Genome Sequence of Escherichia coli H605.</title>
        <authorList>
            <consortium name="The Broad Institute Genome Sequencing Platform"/>
            <consortium name="The Broad Institute Genome Sequencing Center for Infectious Disease"/>
            <person name="Feldgarden M."/>
            <person name="Gordon D.M."/>
            <person name="Johnson J.R."/>
            <person name="Johnston B.D."/>
            <person name="Young S."/>
            <person name="Zeng Q."/>
            <person name="Koehrsen M."/>
            <person name="Alvarado L."/>
            <person name="Berlin A.M."/>
            <person name="Borenstein D."/>
            <person name="Chapman S.B."/>
            <person name="Chen Z."/>
            <person name="Engels R."/>
            <person name="Freedman E."/>
            <person name="Gellesch M."/>
            <person name="Goldberg J."/>
            <person name="Griggs A."/>
            <person name="Gujja S."/>
            <person name="Heilman E.R."/>
            <person name="Heiman D.I."/>
            <person name="Hepburn T.A."/>
            <person name="Howarth C."/>
            <person name="Jen D."/>
            <person name="Larson L."/>
            <person name="Mehta T."/>
            <person name="Park D."/>
            <person name="Pearson M."/>
            <person name="Richards J."/>
            <person name="Roberts A."/>
            <person name="Saif S."/>
            <person name="Shea T.D."/>
            <person name="Shenoy N."/>
            <person name="Sisk P."/>
            <person name="Stolte C."/>
            <person name="Sykes S.N."/>
            <person name="Walk T."/>
            <person name="White J."/>
            <person name="Yandava C."/>
            <person name="Haas B."/>
            <person name="Henn M.R."/>
            <person name="Nusbaum C."/>
            <person name="Birren B."/>
        </authorList>
    </citation>
    <scope>NUCLEOTIDE SEQUENCE [LARGE SCALE GENOMIC DNA]</scope>
    <source>
        <strain evidence="10 11">H605</strain>
    </source>
</reference>
<keyword evidence="7 8" id="KW-0472">Membrane</keyword>
<protein>
    <recommendedName>
        <fullName evidence="8">Putative transport protein YidE</fullName>
    </recommendedName>
</protein>
<dbReference type="GO" id="GO:0005886">
    <property type="term" value="C:plasma membrane"/>
    <property type="evidence" value="ECO:0007669"/>
    <property type="project" value="UniProtKB-SubCell"/>
</dbReference>
<dbReference type="GO" id="GO:0008324">
    <property type="term" value="F:monoatomic cation transmembrane transporter activity"/>
    <property type="evidence" value="ECO:0007669"/>
    <property type="project" value="InterPro"/>
</dbReference>
<feature type="transmembrane region" description="Helical" evidence="8">
    <location>
        <begin position="170"/>
        <end position="190"/>
    </location>
</feature>
<dbReference type="GO" id="GO:0006813">
    <property type="term" value="P:potassium ion transport"/>
    <property type="evidence" value="ECO:0007669"/>
    <property type="project" value="InterPro"/>
</dbReference>
<dbReference type="Pfam" id="PF02080">
    <property type="entry name" value="TrkA_C"/>
    <property type="match status" value="2"/>
</dbReference>
<feature type="transmembrane region" description="Helical" evidence="8">
    <location>
        <begin position="411"/>
        <end position="433"/>
    </location>
</feature>
<dbReference type="InterPro" id="IPR036721">
    <property type="entry name" value="RCK_C_sf"/>
</dbReference>
<dbReference type="AlphaFoldDB" id="A0AAJ3NV06"/>
<proteinExistence type="inferred from homology"/>
<dbReference type="PROSITE" id="PS51202">
    <property type="entry name" value="RCK_C"/>
    <property type="match status" value="2"/>
</dbReference>
<keyword evidence="3 8" id="KW-1003">Cell membrane</keyword>
<comment type="similarity">
    <text evidence="8">Belongs to the AAE transporter (TC 2.A.81) family. YidE subfamily.</text>
</comment>
<dbReference type="HAMAP" id="MF_01016">
    <property type="entry name" value="YidE"/>
    <property type="match status" value="1"/>
</dbReference>
<comment type="subcellular location">
    <subcellularLocation>
        <location evidence="1 8">Cell membrane</location>
        <topology evidence="1 8">Multi-pass membrane protein</topology>
    </subcellularLocation>
</comment>
<dbReference type="InterPro" id="IPR006512">
    <property type="entry name" value="YidE_YbjL"/>
</dbReference>
<evidence type="ECO:0000256" key="8">
    <source>
        <dbReference type="HAMAP-Rule" id="MF_01016"/>
    </source>
</evidence>
<dbReference type="SUPFAM" id="SSF116726">
    <property type="entry name" value="TrkA C-terminal domain-like"/>
    <property type="match status" value="2"/>
</dbReference>
<keyword evidence="6 8" id="KW-1133">Transmembrane helix</keyword>
<dbReference type="Pfam" id="PF06826">
    <property type="entry name" value="Asp-Al_Ex"/>
    <property type="match status" value="2"/>
</dbReference>
<dbReference type="FunFam" id="3.30.70.1450:FF:000004">
    <property type="entry name" value="Putative transport protein YidE"/>
    <property type="match status" value="1"/>
</dbReference>
<evidence type="ECO:0000256" key="1">
    <source>
        <dbReference type="ARBA" id="ARBA00004651"/>
    </source>
</evidence>
<evidence type="ECO:0000256" key="5">
    <source>
        <dbReference type="ARBA" id="ARBA00022737"/>
    </source>
</evidence>